<gene>
    <name evidence="7" type="primary">recO</name>
    <name evidence="9" type="ORF">B9O19_00807</name>
</gene>
<dbReference type="Proteomes" id="UP000235589">
    <property type="component" value="Chromosome"/>
</dbReference>
<evidence type="ECO:0000313" key="9">
    <source>
        <dbReference type="EMBL" id="AUO18984.1"/>
    </source>
</evidence>
<keyword evidence="10" id="KW-1185">Reference proteome</keyword>
<dbReference type="HAMAP" id="MF_00201">
    <property type="entry name" value="RecO"/>
    <property type="match status" value="1"/>
</dbReference>
<dbReference type="NCBIfam" id="TIGR00613">
    <property type="entry name" value="reco"/>
    <property type="match status" value="1"/>
</dbReference>
<dbReference type="Gene3D" id="6.20.220.20">
    <property type="entry name" value="Recombination protein O, zinc-binding domain"/>
    <property type="match status" value="1"/>
</dbReference>
<protein>
    <recommendedName>
        <fullName evidence="2 7">DNA repair protein RecO</fullName>
    </recommendedName>
    <alternativeName>
        <fullName evidence="6 7">Recombination protein O</fullName>
    </alternativeName>
</protein>
<dbReference type="GO" id="GO:0043590">
    <property type="term" value="C:bacterial nucleoid"/>
    <property type="evidence" value="ECO:0007669"/>
    <property type="project" value="TreeGrafter"/>
</dbReference>
<dbReference type="KEGG" id="mpec:B9O19_00807"/>
<dbReference type="InterPro" id="IPR022572">
    <property type="entry name" value="DNA_rep/recomb_RecO_N"/>
</dbReference>
<accession>A0A2K9P136</accession>
<dbReference type="InterPro" id="IPR012340">
    <property type="entry name" value="NA-bd_OB-fold"/>
</dbReference>
<evidence type="ECO:0000256" key="7">
    <source>
        <dbReference type="HAMAP-Rule" id="MF_00201"/>
    </source>
</evidence>
<evidence type="ECO:0000259" key="8">
    <source>
        <dbReference type="Pfam" id="PF11967"/>
    </source>
</evidence>
<proteinExistence type="inferred from homology"/>
<dbReference type="Gene3D" id="2.40.50.140">
    <property type="entry name" value="Nucleic acid-binding proteins"/>
    <property type="match status" value="1"/>
</dbReference>
<dbReference type="GO" id="GO:0006302">
    <property type="term" value="P:double-strand break repair"/>
    <property type="evidence" value="ECO:0007669"/>
    <property type="project" value="TreeGrafter"/>
</dbReference>
<dbReference type="Pfam" id="PF11967">
    <property type="entry name" value="RecO_N"/>
    <property type="match status" value="1"/>
</dbReference>
<dbReference type="SUPFAM" id="SSF57863">
    <property type="entry name" value="ArfGap/RecO-like zinc finger"/>
    <property type="match status" value="1"/>
</dbReference>
<comment type="similarity">
    <text evidence="1 7">Belongs to the RecO family.</text>
</comment>
<comment type="function">
    <text evidence="7">Involved in DNA repair and RecF pathway recombination.</text>
</comment>
<evidence type="ECO:0000256" key="4">
    <source>
        <dbReference type="ARBA" id="ARBA00023172"/>
    </source>
</evidence>
<evidence type="ECO:0000256" key="3">
    <source>
        <dbReference type="ARBA" id="ARBA00022763"/>
    </source>
</evidence>
<keyword evidence="3 7" id="KW-0227">DNA damage</keyword>
<dbReference type="RefSeq" id="WP_102365229.1">
    <property type="nucleotide sequence ID" value="NZ_CP020991.1"/>
</dbReference>
<dbReference type="Gene3D" id="1.20.1440.120">
    <property type="entry name" value="Recombination protein O, C-terminal domain"/>
    <property type="match status" value="1"/>
</dbReference>
<dbReference type="GO" id="GO:0006310">
    <property type="term" value="P:DNA recombination"/>
    <property type="evidence" value="ECO:0007669"/>
    <property type="project" value="UniProtKB-UniRule"/>
</dbReference>
<evidence type="ECO:0000313" key="10">
    <source>
        <dbReference type="Proteomes" id="UP000235589"/>
    </source>
</evidence>
<dbReference type="PANTHER" id="PTHR33991:SF1">
    <property type="entry name" value="DNA REPAIR PROTEIN RECO"/>
    <property type="match status" value="1"/>
</dbReference>
<name>A0A2K9P136_9FIRM</name>
<sequence length="254" mass="28329">MPNIDVCGLVTREVKYGENSRILTVLAKDIGKVSVLASRARTNRSGLLTATQLFAYSNFTLFKGRENSLMKMNEGEVIESFSEIRNSLDNMAYASYFCDIANHICTDGTEENELLGLLLRVLKRLSVKEENTAESLKAECVFLFRALSIAGFAPNCDGCASCGKNENIKFFDIQNGVFLCGNCSAKPRQNTVEITSAMYNTIDYIVSSEINRVFSFSLGEKSLRYLAGVGEACVRNQLEYDFKTLKYLNNVRDL</sequence>
<evidence type="ECO:0000256" key="5">
    <source>
        <dbReference type="ARBA" id="ARBA00023204"/>
    </source>
</evidence>
<keyword evidence="5 7" id="KW-0234">DNA repair</keyword>
<reference evidence="9 10" key="1">
    <citation type="submission" date="2017-04" db="EMBL/GenBank/DDBJ databases">
        <title>Monoglobus pectinilyticus 14 draft genome.</title>
        <authorList>
            <person name="Kim C."/>
            <person name="Rosendale D.I."/>
            <person name="Kelly W.J."/>
            <person name="Tannock G.W."/>
            <person name="Patchett M.L."/>
            <person name="Jordens J.Z."/>
        </authorList>
    </citation>
    <scope>NUCLEOTIDE SEQUENCE [LARGE SCALE GENOMIC DNA]</scope>
    <source>
        <strain evidence="9 10">14</strain>
    </source>
</reference>
<dbReference type="InterPro" id="IPR042242">
    <property type="entry name" value="RecO_C"/>
</dbReference>
<dbReference type="InterPro" id="IPR037278">
    <property type="entry name" value="ARFGAP/RecO"/>
</dbReference>
<keyword evidence="4 7" id="KW-0233">DNA recombination</keyword>
<evidence type="ECO:0000256" key="6">
    <source>
        <dbReference type="ARBA" id="ARBA00033409"/>
    </source>
</evidence>
<evidence type="ECO:0000256" key="1">
    <source>
        <dbReference type="ARBA" id="ARBA00007452"/>
    </source>
</evidence>
<feature type="domain" description="DNA replication/recombination mediator RecO N-terminal" evidence="8">
    <location>
        <begin position="6"/>
        <end position="81"/>
    </location>
</feature>
<dbReference type="EMBL" id="CP020991">
    <property type="protein sequence ID" value="AUO18984.1"/>
    <property type="molecule type" value="Genomic_DNA"/>
</dbReference>
<dbReference type="GeneID" id="98062229"/>
<dbReference type="AlphaFoldDB" id="A0A2K9P136"/>
<dbReference type="InterPro" id="IPR003717">
    <property type="entry name" value="RecO"/>
</dbReference>
<organism evidence="9 10">
    <name type="scientific">Monoglobus pectinilyticus</name>
    <dbReference type="NCBI Taxonomy" id="1981510"/>
    <lineage>
        <taxon>Bacteria</taxon>
        <taxon>Bacillati</taxon>
        <taxon>Bacillota</taxon>
        <taxon>Clostridia</taxon>
        <taxon>Monoglobales</taxon>
        <taxon>Monoglobaceae</taxon>
        <taxon>Monoglobus</taxon>
    </lineage>
</organism>
<dbReference type="Pfam" id="PF02565">
    <property type="entry name" value="RecO_C"/>
    <property type="match status" value="1"/>
</dbReference>
<dbReference type="PANTHER" id="PTHR33991">
    <property type="entry name" value="DNA REPAIR PROTEIN RECO"/>
    <property type="match status" value="1"/>
</dbReference>
<dbReference type="OrthoDB" id="9797083at2"/>
<evidence type="ECO:0000256" key="2">
    <source>
        <dbReference type="ARBA" id="ARBA00021310"/>
    </source>
</evidence>
<dbReference type="SUPFAM" id="SSF50249">
    <property type="entry name" value="Nucleic acid-binding proteins"/>
    <property type="match status" value="1"/>
</dbReference>